<evidence type="ECO:0000256" key="8">
    <source>
        <dbReference type="ARBA" id="ARBA00044968"/>
    </source>
</evidence>
<keyword evidence="4 12" id="KW-0460">Magnesium</keyword>
<dbReference type="SFLD" id="SFLDG01135">
    <property type="entry name" value="C1.5.6:_HAD__Beta-PGM__Phospha"/>
    <property type="match status" value="1"/>
</dbReference>
<evidence type="ECO:0000256" key="5">
    <source>
        <dbReference type="ARBA" id="ARBA00023235"/>
    </source>
</evidence>
<dbReference type="GeneID" id="29812287"/>
<dbReference type="InterPro" id="IPR006439">
    <property type="entry name" value="HAD-SF_hydro_IA"/>
</dbReference>
<protein>
    <recommendedName>
        <fullName evidence="9">Beta-phosphoglucomutase</fullName>
        <ecNumber evidence="8">5.4.2.6</ecNumber>
    </recommendedName>
</protein>
<dbReference type="AlphaFoldDB" id="A0A150K1J3"/>
<comment type="similarity">
    <text evidence="1">Belongs to the HAD-like hydrolase superfamily. CbbY/CbbZ/Gph/YieH family.</text>
</comment>
<feature type="site" description="Important for catalytic activity and assists the phosphoryl transfer reaction to Asp8 by balancing charge and orienting the reacting groups" evidence="13">
    <location>
        <position position="151"/>
    </location>
</feature>
<comment type="cofactor">
    <cofactor evidence="12">
        <name>Mg(2+)</name>
        <dbReference type="ChEBI" id="CHEBI:18420"/>
    </cofactor>
    <text evidence="12">Binds 2 magnesium ions per subunit.</text>
</comment>
<feature type="active site" description="Nucleophile" evidence="10">
    <location>
        <position position="13"/>
    </location>
</feature>
<feature type="binding site" evidence="11">
    <location>
        <position position="29"/>
    </location>
    <ligand>
        <name>substrate</name>
    </ligand>
</feature>
<dbReference type="PANTHER" id="PTHR46193">
    <property type="entry name" value="6-PHOSPHOGLUCONATE PHOSPHATASE"/>
    <property type="match status" value="1"/>
</dbReference>
<evidence type="ECO:0000256" key="13">
    <source>
        <dbReference type="PIRSR" id="PIRSR610972-4"/>
    </source>
</evidence>
<gene>
    <name evidence="16" type="primary">pgmB</name>
    <name evidence="14" type="ORF">B4098_0696</name>
    <name evidence="15" type="ORF">B4099_0763</name>
    <name evidence="16" type="ORF">QN341_00650</name>
</gene>
<feature type="site" description="Important for catalytic activity and assists the phosphoryl transfer reaction to Asp8 by balancing charge and orienting the reacting groups" evidence="13">
    <location>
        <position position="120"/>
    </location>
</feature>
<evidence type="ECO:0000313" key="16">
    <source>
        <dbReference type="EMBL" id="MDL5039615.1"/>
    </source>
</evidence>
<dbReference type="CDD" id="cd02598">
    <property type="entry name" value="HAD_BPGM"/>
    <property type="match status" value="1"/>
</dbReference>
<evidence type="ECO:0000256" key="6">
    <source>
        <dbReference type="ARBA" id="ARBA00023277"/>
    </source>
</evidence>
<dbReference type="SFLD" id="SFLDF00046">
    <property type="entry name" value="beta-phosphoglucomutase"/>
    <property type="match status" value="1"/>
</dbReference>
<dbReference type="GO" id="GO:0008801">
    <property type="term" value="F:beta-phosphoglucomutase activity"/>
    <property type="evidence" value="ECO:0007669"/>
    <property type="project" value="UniProtKB-EC"/>
</dbReference>
<feature type="binding site" evidence="12">
    <location>
        <position position="15"/>
    </location>
    <ligand>
        <name>Mg(2+)</name>
        <dbReference type="ChEBI" id="CHEBI:18420"/>
    </ligand>
</feature>
<evidence type="ECO:0000256" key="4">
    <source>
        <dbReference type="ARBA" id="ARBA00022842"/>
    </source>
</evidence>
<dbReference type="Proteomes" id="UP000075304">
    <property type="component" value="Unassembled WGS sequence"/>
</dbReference>
<dbReference type="EMBL" id="LQYI01000053">
    <property type="protein sequence ID" value="KYC69011.1"/>
    <property type="molecule type" value="Genomic_DNA"/>
</dbReference>
<evidence type="ECO:0000313" key="14">
    <source>
        <dbReference type="EMBL" id="KYC63352.1"/>
    </source>
</evidence>
<organism evidence="14 17">
    <name type="scientific">Heyndrickxia coagulans</name>
    <name type="common">Weizmannia coagulans</name>
    <dbReference type="NCBI Taxonomy" id="1398"/>
    <lineage>
        <taxon>Bacteria</taxon>
        <taxon>Bacillati</taxon>
        <taxon>Bacillota</taxon>
        <taxon>Bacilli</taxon>
        <taxon>Bacillales</taxon>
        <taxon>Bacillaceae</taxon>
        <taxon>Heyndrickxia</taxon>
    </lineage>
</organism>
<dbReference type="SFLD" id="SFLDS00003">
    <property type="entry name" value="Haloacid_Dehalogenase"/>
    <property type="match status" value="1"/>
</dbReference>
<dbReference type="InterPro" id="IPR036412">
    <property type="entry name" value="HAD-like_sf"/>
</dbReference>
<dbReference type="Gene3D" id="1.10.150.240">
    <property type="entry name" value="Putative phosphatase, domain 2"/>
    <property type="match status" value="1"/>
</dbReference>
<accession>A0A150K1J3</accession>
<proteinExistence type="inferred from homology"/>
<dbReference type="Gene3D" id="3.40.50.1000">
    <property type="entry name" value="HAD superfamily/HAD-like"/>
    <property type="match status" value="1"/>
</dbReference>
<sequence length="229" mass="24980">MRSFHDIKGFAFDLDGVLTDTARFHAQAWKKTAEEVGTKWTDELAAGLKGISRMDSLEMILKAGNCEHSYTHEQKAQLADEKNEYYKKLIDTLTPEDILPGMAEFLMEVKHKGYKLAVASASKNAPIILERLGIADMFDAVVDPAALKSGKPDPEIFVRAAELMNLQPCEVIGLEDSIAGIKSINGAGEVSVGIGDKDELYEAAIHFASTAEVSLSAIQGDPYFSRSNL</sequence>
<dbReference type="InterPro" id="IPR010972">
    <property type="entry name" value="Beta-PGM"/>
</dbReference>
<keyword evidence="3 12" id="KW-0479">Metal-binding</keyword>
<dbReference type="RefSeq" id="WP_013858479.1">
    <property type="nucleotide sequence ID" value="NZ_CABJCT010000008.1"/>
</dbReference>
<dbReference type="Proteomes" id="UP000075288">
    <property type="component" value="Unassembled WGS sequence"/>
</dbReference>
<keyword evidence="2" id="KW-0597">Phosphoprotein</keyword>
<evidence type="ECO:0000256" key="9">
    <source>
        <dbReference type="ARBA" id="ARBA00044991"/>
    </source>
</evidence>
<feature type="binding site" evidence="11">
    <location>
        <position position="56"/>
    </location>
    <ligand>
        <name>substrate</name>
    </ligand>
</feature>
<comment type="caution">
    <text evidence="14">The sequence shown here is derived from an EMBL/GenBank/DDBJ whole genome shotgun (WGS) entry which is preliminary data.</text>
</comment>
<dbReference type="EMBL" id="LQYG01000040">
    <property type="protein sequence ID" value="KYC63352.1"/>
    <property type="molecule type" value="Genomic_DNA"/>
</dbReference>
<feature type="binding site" evidence="12">
    <location>
        <position position="13"/>
    </location>
    <ligand>
        <name>Mg(2+)</name>
        <dbReference type="ChEBI" id="CHEBI:18420"/>
    </ligand>
</feature>
<evidence type="ECO:0000256" key="2">
    <source>
        <dbReference type="ARBA" id="ARBA00022553"/>
    </source>
</evidence>
<dbReference type="OMA" id="LNSEPMH"/>
<feature type="binding site" evidence="12">
    <location>
        <position position="175"/>
    </location>
    <ligand>
        <name>Mg(2+)</name>
        <dbReference type="ChEBI" id="CHEBI:18420"/>
    </ligand>
</feature>
<feature type="active site" description="Proton donor/acceptor" evidence="10">
    <location>
        <position position="15"/>
    </location>
</feature>
<evidence type="ECO:0000313" key="15">
    <source>
        <dbReference type="EMBL" id="KYC69011.1"/>
    </source>
</evidence>
<dbReference type="PRINTS" id="PR00413">
    <property type="entry name" value="HADHALOGNASE"/>
</dbReference>
<dbReference type="EMBL" id="JASUZX010000001">
    <property type="protein sequence ID" value="MDL5039615.1"/>
    <property type="molecule type" value="Genomic_DNA"/>
</dbReference>
<feature type="binding site" evidence="11">
    <location>
        <position position="151"/>
    </location>
    <ligand>
        <name>substrate</name>
    </ligand>
</feature>
<name>A0A150K1J3_HEYCO</name>
<dbReference type="SUPFAM" id="SSF56784">
    <property type="entry name" value="HAD-like"/>
    <property type="match status" value="1"/>
</dbReference>
<feature type="binding site" evidence="11">
    <location>
        <begin position="13"/>
        <end position="15"/>
    </location>
    <ligand>
        <name>substrate</name>
    </ligand>
</feature>
<evidence type="ECO:0000256" key="12">
    <source>
        <dbReference type="PIRSR" id="PIRSR610972-3"/>
    </source>
</evidence>
<dbReference type="PATRIC" id="fig|1398.24.peg.2588"/>
<evidence type="ECO:0000256" key="3">
    <source>
        <dbReference type="ARBA" id="ARBA00022723"/>
    </source>
</evidence>
<dbReference type="EC" id="5.4.2.6" evidence="8"/>
<dbReference type="Proteomes" id="UP001223084">
    <property type="component" value="Unassembled WGS sequence"/>
</dbReference>
<reference evidence="16" key="2">
    <citation type="submission" date="2023-06" db="EMBL/GenBank/DDBJ databases">
        <title>Probiogenomic evaluation and L lactic producing Weizmannia coaggulans BKMTCR2-2 from tree bark.</title>
        <authorList>
            <person name="Mahittikon J."/>
            <person name="Tanasupawat S."/>
        </authorList>
    </citation>
    <scope>NUCLEOTIDE SEQUENCE</scope>
    <source>
        <strain evidence="16">BKMTCR2-2</strain>
    </source>
</reference>
<dbReference type="NCBIfam" id="TIGR02009">
    <property type="entry name" value="PGMB-YQAB-SF"/>
    <property type="match status" value="1"/>
</dbReference>
<evidence type="ECO:0000256" key="10">
    <source>
        <dbReference type="PIRSR" id="PIRSR610972-1"/>
    </source>
</evidence>
<dbReference type="NCBIfam" id="TIGR01509">
    <property type="entry name" value="HAD-SF-IA-v3"/>
    <property type="match status" value="1"/>
</dbReference>
<evidence type="ECO:0000313" key="17">
    <source>
        <dbReference type="Proteomes" id="UP000075288"/>
    </source>
</evidence>
<dbReference type="PANTHER" id="PTHR46193:SF18">
    <property type="entry name" value="HEXITOL PHOSPHATASE B"/>
    <property type="match status" value="1"/>
</dbReference>
<feature type="binding site" evidence="12">
    <location>
        <position position="176"/>
    </location>
    <ligand>
        <name>Mg(2+)</name>
        <dbReference type="ChEBI" id="CHEBI:18420"/>
    </ligand>
</feature>
<dbReference type="GO" id="GO:0005975">
    <property type="term" value="P:carbohydrate metabolic process"/>
    <property type="evidence" value="ECO:0007669"/>
    <property type="project" value="InterPro"/>
</dbReference>
<keyword evidence="6" id="KW-0119">Carbohydrate metabolism</keyword>
<dbReference type="InterPro" id="IPR051600">
    <property type="entry name" value="Beta-PGM-like"/>
</dbReference>
<dbReference type="InterPro" id="IPR010976">
    <property type="entry name" value="B-phosphoglucomutase_hydrolase"/>
</dbReference>
<dbReference type="GO" id="GO:0000287">
    <property type="term" value="F:magnesium ion binding"/>
    <property type="evidence" value="ECO:0007669"/>
    <property type="project" value="InterPro"/>
</dbReference>
<dbReference type="Pfam" id="PF00702">
    <property type="entry name" value="Hydrolase"/>
    <property type="match status" value="1"/>
</dbReference>
<keyword evidence="5 14" id="KW-0413">Isomerase</keyword>
<evidence type="ECO:0000256" key="1">
    <source>
        <dbReference type="ARBA" id="ARBA00006171"/>
    </source>
</evidence>
<feature type="binding site" evidence="11">
    <location>
        <position position="82"/>
    </location>
    <ligand>
        <name>substrate</name>
    </ligand>
</feature>
<feature type="binding site" evidence="11">
    <location>
        <begin position="48"/>
        <end position="53"/>
    </location>
    <ligand>
        <name>substrate</name>
    </ligand>
</feature>
<dbReference type="SFLD" id="SFLDG01129">
    <property type="entry name" value="C1.5:_HAD__Beta-PGM__Phosphata"/>
    <property type="match status" value="1"/>
</dbReference>
<evidence type="ECO:0000256" key="11">
    <source>
        <dbReference type="PIRSR" id="PIRSR610972-2"/>
    </source>
</evidence>
<comment type="catalytic activity">
    <reaction evidence="7">
        <text>beta-D-glucose 1-phosphate = beta-D-glucose 6-phosphate</text>
        <dbReference type="Rhea" id="RHEA:20113"/>
        <dbReference type="ChEBI" id="CHEBI:57684"/>
        <dbReference type="ChEBI" id="CHEBI:58247"/>
        <dbReference type="EC" id="5.4.2.6"/>
    </reaction>
</comment>
<evidence type="ECO:0000256" key="7">
    <source>
        <dbReference type="ARBA" id="ARBA00044926"/>
    </source>
</evidence>
<evidence type="ECO:0000313" key="18">
    <source>
        <dbReference type="Proteomes" id="UP000075304"/>
    </source>
</evidence>
<dbReference type="InterPro" id="IPR023198">
    <property type="entry name" value="PGP-like_dom2"/>
</dbReference>
<dbReference type="InterPro" id="IPR023214">
    <property type="entry name" value="HAD_sf"/>
</dbReference>
<dbReference type="NCBIfam" id="TIGR01990">
    <property type="entry name" value="bPGM"/>
    <property type="match status" value="1"/>
</dbReference>
<feature type="binding site" evidence="11">
    <location>
        <begin position="120"/>
        <end position="124"/>
    </location>
    <ligand>
        <name>substrate</name>
    </ligand>
</feature>
<reference evidence="17 18" key="1">
    <citation type="submission" date="2016-01" db="EMBL/GenBank/DDBJ databases">
        <title>Genome Sequences of Twelve Sporeforming Bacillus Species Isolated from Foods.</title>
        <authorList>
            <person name="Berendsen E.M."/>
            <person name="Wells-Bennik M.H."/>
            <person name="Krawcyk A.O."/>
            <person name="De Jong A."/>
            <person name="Holsappel S."/>
            <person name="Eijlander R.T."/>
            <person name="Kuipers O.P."/>
        </authorList>
    </citation>
    <scope>NUCLEOTIDE SEQUENCE [LARGE SCALE GENOMIC DNA]</scope>
    <source>
        <strain evidence="14 17">B4098</strain>
        <strain evidence="15 18">B4099</strain>
    </source>
</reference>